<evidence type="ECO:0000313" key="3">
    <source>
        <dbReference type="EMBL" id="KAK8090318.1"/>
    </source>
</evidence>
<evidence type="ECO:0000313" key="4">
    <source>
        <dbReference type="Proteomes" id="UP001433268"/>
    </source>
</evidence>
<dbReference type="RefSeq" id="XP_066673212.1">
    <property type="nucleotide sequence ID" value="XM_066809594.1"/>
</dbReference>
<accession>A0ABR1X4I3</accession>
<reference evidence="3 4" key="1">
    <citation type="submission" date="2023-01" db="EMBL/GenBank/DDBJ databases">
        <title>Analysis of 21 Apiospora genomes using comparative genomics revels a genus with tremendous synthesis potential of carbohydrate active enzymes and secondary metabolites.</title>
        <authorList>
            <person name="Sorensen T."/>
        </authorList>
    </citation>
    <scope>NUCLEOTIDE SEQUENCE [LARGE SCALE GENOMIC DNA]</scope>
    <source>
        <strain evidence="3 4">CBS 114990</strain>
    </source>
</reference>
<dbReference type="InterPro" id="IPR032710">
    <property type="entry name" value="NTF2-like_dom_sf"/>
</dbReference>
<proteinExistence type="predicted"/>
<keyword evidence="4" id="KW-1185">Reference proteome</keyword>
<feature type="domain" description="SnoaL-like" evidence="2">
    <location>
        <begin position="21"/>
        <end position="123"/>
    </location>
</feature>
<organism evidence="3 4">
    <name type="scientific">Apiospora hydei</name>
    <dbReference type="NCBI Taxonomy" id="1337664"/>
    <lineage>
        <taxon>Eukaryota</taxon>
        <taxon>Fungi</taxon>
        <taxon>Dikarya</taxon>
        <taxon>Ascomycota</taxon>
        <taxon>Pezizomycotina</taxon>
        <taxon>Sordariomycetes</taxon>
        <taxon>Xylariomycetidae</taxon>
        <taxon>Amphisphaeriales</taxon>
        <taxon>Apiosporaceae</taxon>
        <taxon>Apiospora</taxon>
    </lineage>
</organism>
<sequence length="326" mass="36159">MTTSADAQVHQYSHINGSPEDLLNRFAVSELCKGWPVYRDASEWKNYRSLFCKEAMVWTTWSKGQTIDNFIAISKRGKDRGDFIMHRECGTLVELSQSHPDRAIGKMKATITQRFQTQGSQASVFCPVGAEFDVDCDCRFIFFCVKEKTETGATEWKAKYVKLFYEKDKVVPVDGNRAPTFDPELLASFPEGYRHLAAAQSALGYPVTRCLPTARDHGAWHAMYGKMEQWLTGSDVELLCEDDGDDDNKKATTALTKENGLKRKDAAAAAADDDDKLPSDDRGDAARVKTAAANGYHSSGVPMALNCGLENEKNGLGKEISLESVR</sequence>
<dbReference type="Proteomes" id="UP001433268">
    <property type="component" value="Unassembled WGS sequence"/>
</dbReference>
<name>A0ABR1X4I3_9PEZI</name>
<dbReference type="InterPro" id="IPR037401">
    <property type="entry name" value="SnoaL-like"/>
</dbReference>
<gene>
    <name evidence="3" type="ORF">PG997_005279</name>
</gene>
<evidence type="ECO:0000256" key="1">
    <source>
        <dbReference type="SAM" id="MobiDB-lite"/>
    </source>
</evidence>
<evidence type="ECO:0000259" key="2">
    <source>
        <dbReference type="Pfam" id="PF13577"/>
    </source>
</evidence>
<dbReference type="Pfam" id="PF13577">
    <property type="entry name" value="SnoaL_4"/>
    <property type="match status" value="1"/>
</dbReference>
<dbReference type="EMBL" id="JAQQWN010000004">
    <property type="protein sequence ID" value="KAK8090318.1"/>
    <property type="molecule type" value="Genomic_DNA"/>
</dbReference>
<comment type="caution">
    <text evidence="3">The sequence shown here is derived from an EMBL/GenBank/DDBJ whole genome shotgun (WGS) entry which is preliminary data.</text>
</comment>
<dbReference type="SUPFAM" id="SSF54427">
    <property type="entry name" value="NTF2-like"/>
    <property type="match status" value="1"/>
</dbReference>
<feature type="region of interest" description="Disordered" evidence="1">
    <location>
        <begin position="262"/>
        <end position="284"/>
    </location>
</feature>
<protein>
    <submittedName>
        <fullName evidence="3">Catabolic 3-dehydroquinase</fullName>
    </submittedName>
</protein>
<dbReference type="GeneID" id="92042654"/>